<protein>
    <submittedName>
        <fullName evidence="1">FeoB-associated Cys-rich membrane protein</fullName>
    </submittedName>
</protein>
<evidence type="ECO:0000313" key="1">
    <source>
        <dbReference type="EMBL" id="QQA01215.1"/>
    </source>
</evidence>
<name>A0A7T3RDT0_9SPIR</name>
<evidence type="ECO:0000313" key="2">
    <source>
        <dbReference type="Proteomes" id="UP000595224"/>
    </source>
</evidence>
<dbReference type="KEGG" id="tper:IWA51_00915"/>
<dbReference type="EMBL" id="CP064936">
    <property type="protein sequence ID" value="QQA01215.1"/>
    <property type="molecule type" value="Genomic_DNA"/>
</dbReference>
<dbReference type="AlphaFoldDB" id="A0A7T3RDT0"/>
<reference evidence="1 2" key="1">
    <citation type="submission" date="2020-11" db="EMBL/GenBank/DDBJ databases">
        <title>Treponema Peruensis nv. sp., first commensal Treponema isolated from human feces.</title>
        <authorList>
            <person name="Belkhou C."/>
            <person name="Raes J."/>
        </authorList>
    </citation>
    <scope>NUCLEOTIDE SEQUENCE [LARGE SCALE GENOMIC DNA]</scope>
    <source>
        <strain evidence="1 2">RCC2812</strain>
    </source>
</reference>
<gene>
    <name evidence="1" type="ORF">IWA51_00915</name>
</gene>
<dbReference type="Proteomes" id="UP000595224">
    <property type="component" value="Chromosome"/>
</dbReference>
<keyword evidence="2" id="KW-1185">Reference proteome</keyword>
<proteinExistence type="predicted"/>
<sequence length="54" mass="5799">MIATIICILILTIWLSLSVTLFVRRKISAKKNGTPACCCGCSGCSEKSKCSSKM</sequence>
<organism evidence="1 2">
    <name type="scientific">Treponema peruense</name>
    <dbReference type="NCBI Taxonomy" id="2787628"/>
    <lineage>
        <taxon>Bacteria</taxon>
        <taxon>Pseudomonadati</taxon>
        <taxon>Spirochaetota</taxon>
        <taxon>Spirochaetia</taxon>
        <taxon>Spirochaetales</taxon>
        <taxon>Treponemataceae</taxon>
        <taxon>Treponema</taxon>
    </lineage>
</organism>
<accession>A0A7T3RDT0</accession>